<protein>
    <submittedName>
        <fullName evidence="2">Lasso peptide biosynthesis B2 protein</fullName>
    </submittedName>
</protein>
<keyword evidence="3" id="KW-1185">Reference proteome</keyword>
<dbReference type="Pfam" id="PF13471">
    <property type="entry name" value="Transglut_core3"/>
    <property type="match status" value="1"/>
</dbReference>
<evidence type="ECO:0000313" key="3">
    <source>
        <dbReference type="Proteomes" id="UP000327000"/>
    </source>
</evidence>
<reference evidence="2 3" key="1">
    <citation type="journal article" date="2019" name="Microb. Cell Fact.">
        <title>Exploring novel herbicidin analogues by transcriptional regulator overexpression and MS/MS molecular networking.</title>
        <authorList>
            <person name="Shi Y."/>
            <person name="Gu R."/>
            <person name="Li Y."/>
            <person name="Wang X."/>
            <person name="Ren W."/>
            <person name="Li X."/>
            <person name="Wang L."/>
            <person name="Xie Y."/>
            <person name="Hong B."/>
        </authorList>
    </citation>
    <scope>NUCLEOTIDE SEQUENCE [LARGE SCALE GENOMIC DNA]</scope>
    <source>
        <strain evidence="2 3">US-43</strain>
    </source>
</reference>
<dbReference type="NCBIfam" id="NF033537">
    <property type="entry name" value="lasso_biosyn_B2"/>
    <property type="match status" value="1"/>
</dbReference>
<comment type="caution">
    <text evidence="2">The sequence shown here is derived from an EMBL/GenBank/DDBJ whole genome shotgun (WGS) entry which is preliminary data.</text>
</comment>
<proteinExistence type="predicted"/>
<feature type="domain" description="Microcin J25-processing protein McjB C-terminal" evidence="1">
    <location>
        <begin position="21"/>
        <end position="132"/>
    </location>
</feature>
<dbReference type="EMBL" id="VOKX01000104">
    <property type="protein sequence ID" value="KAB7836032.1"/>
    <property type="molecule type" value="Genomic_DNA"/>
</dbReference>
<dbReference type="InterPro" id="IPR053521">
    <property type="entry name" value="McjB-like"/>
</dbReference>
<dbReference type="OrthoDB" id="583768at2"/>
<organism evidence="2 3">
    <name type="scientific">Streptomyces mobaraensis</name>
    <name type="common">Streptoverticillium mobaraense</name>
    <dbReference type="NCBI Taxonomy" id="35621"/>
    <lineage>
        <taxon>Bacteria</taxon>
        <taxon>Bacillati</taxon>
        <taxon>Actinomycetota</taxon>
        <taxon>Actinomycetes</taxon>
        <taxon>Kitasatosporales</taxon>
        <taxon>Streptomycetaceae</taxon>
        <taxon>Streptomyces</taxon>
    </lineage>
</organism>
<dbReference type="RefSeq" id="WP_004942876.1">
    <property type="nucleotide sequence ID" value="NZ_JBFADJ010000038.1"/>
</dbReference>
<sequence>MTTEMTMPARGAGRGGPALRVVIALAFLLARLRPGRLRRLLTLISRGARPAHHAEVLEVYQAVVGTSRRCAGWYGCLPRSVAIALVCRLSGTWPDWCAGVRSSPPFAAHAWVEADGRPVGERGRSEDFRPLMVVTVREGGSGAGDRRGAGRR</sequence>
<accession>A0A5N5W1R0</accession>
<evidence type="ECO:0000259" key="1">
    <source>
        <dbReference type="Pfam" id="PF13471"/>
    </source>
</evidence>
<dbReference type="AlphaFoldDB" id="A0A5N5W1R0"/>
<gene>
    <name evidence="2" type="ORF">FRZ00_25560</name>
</gene>
<name>A0A5N5W1R0_STRMB</name>
<dbReference type="Proteomes" id="UP000327000">
    <property type="component" value="Unassembled WGS sequence"/>
</dbReference>
<dbReference type="InterPro" id="IPR032708">
    <property type="entry name" value="McjB_C"/>
</dbReference>
<evidence type="ECO:0000313" key="2">
    <source>
        <dbReference type="EMBL" id="KAB7836032.1"/>
    </source>
</evidence>